<reference evidence="2" key="1">
    <citation type="submission" date="2023-03" db="EMBL/GenBank/DDBJ databases">
        <title>Massive genome expansion in bonnet fungi (Mycena s.s.) driven by repeated elements and novel gene families across ecological guilds.</title>
        <authorList>
            <consortium name="Lawrence Berkeley National Laboratory"/>
            <person name="Harder C.B."/>
            <person name="Miyauchi S."/>
            <person name="Viragh M."/>
            <person name="Kuo A."/>
            <person name="Thoen E."/>
            <person name="Andreopoulos B."/>
            <person name="Lu D."/>
            <person name="Skrede I."/>
            <person name="Drula E."/>
            <person name="Henrissat B."/>
            <person name="Morin E."/>
            <person name="Kohler A."/>
            <person name="Barry K."/>
            <person name="LaButti K."/>
            <person name="Morin E."/>
            <person name="Salamov A."/>
            <person name="Lipzen A."/>
            <person name="Mereny Z."/>
            <person name="Hegedus B."/>
            <person name="Baldrian P."/>
            <person name="Stursova M."/>
            <person name="Weitz H."/>
            <person name="Taylor A."/>
            <person name="Grigoriev I.V."/>
            <person name="Nagy L.G."/>
            <person name="Martin F."/>
            <person name="Kauserud H."/>
        </authorList>
    </citation>
    <scope>NUCLEOTIDE SEQUENCE</scope>
    <source>
        <strain evidence="2">CBHHK182m</strain>
    </source>
</reference>
<accession>A0AAD7MXE5</accession>
<organism evidence="2 3">
    <name type="scientific">Mycena metata</name>
    <dbReference type="NCBI Taxonomy" id="1033252"/>
    <lineage>
        <taxon>Eukaryota</taxon>
        <taxon>Fungi</taxon>
        <taxon>Dikarya</taxon>
        <taxon>Basidiomycota</taxon>
        <taxon>Agaricomycotina</taxon>
        <taxon>Agaricomycetes</taxon>
        <taxon>Agaricomycetidae</taxon>
        <taxon>Agaricales</taxon>
        <taxon>Marasmiineae</taxon>
        <taxon>Mycenaceae</taxon>
        <taxon>Mycena</taxon>
    </lineage>
</organism>
<gene>
    <name evidence="2" type="ORF">B0H16DRAFT_1892334</name>
</gene>
<comment type="caution">
    <text evidence="2">The sequence shown here is derived from an EMBL/GenBank/DDBJ whole genome shotgun (WGS) entry which is preliminary data.</text>
</comment>
<feature type="compositionally biased region" description="Gly residues" evidence="1">
    <location>
        <begin position="54"/>
        <end position="64"/>
    </location>
</feature>
<name>A0AAD7MXE5_9AGAR</name>
<sequence length="147" mass="15236">MDSTGTYTIANELDAQGETDSADPNAKFANAAMTLIDVGGLASLGLSSSAPGNGWNGVGGGNGGWTSATGRRREGAPQEGESSWRRVSQRRDTSAHCPTRRAWDVGHGGVASVVVEPSDHRTGIWPCLAGASPDLSRTTKLEEPNTV</sequence>
<evidence type="ECO:0000313" key="3">
    <source>
        <dbReference type="Proteomes" id="UP001215598"/>
    </source>
</evidence>
<dbReference type="AlphaFoldDB" id="A0AAD7MXE5"/>
<proteinExistence type="predicted"/>
<evidence type="ECO:0000313" key="2">
    <source>
        <dbReference type="EMBL" id="KAJ7734984.1"/>
    </source>
</evidence>
<feature type="region of interest" description="Disordered" evidence="1">
    <location>
        <begin position="1"/>
        <end position="24"/>
    </location>
</feature>
<dbReference type="Proteomes" id="UP001215598">
    <property type="component" value="Unassembled WGS sequence"/>
</dbReference>
<dbReference type="EMBL" id="JARKIB010000129">
    <property type="protein sequence ID" value="KAJ7734984.1"/>
    <property type="molecule type" value="Genomic_DNA"/>
</dbReference>
<evidence type="ECO:0000256" key="1">
    <source>
        <dbReference type="SAM" id="MobiDB-lite"/>
    </source>
</evidence>
<protein>
    <submittedName>
        <fullName evidence="2">Uncharacterized protein</fullName>
    </submittedName>
</protein>
<feature type="region of interest" description="Disordered" evidence="1">
    <location>
        <begin position="46"/>
        <end position="103"/>
    </location>
</feature>
<keyword evidence="3" id="KW-1185">Reference proteome</keyword>